<dbReference type="EMBL" id="CP018889">
    <property type="protein sequence ID" value="AUI67643.1"/>
    <property type="molecule type" value="Genomic_DNA"/>
</dbReference>
<dbReference type="Gene3D" id="3.40.50.410">
    <property type="entry name" value="von Willebrand factor, type A domain"/>
    <property type="match status" value="1"/>
</dbReference>
<evidence type="ECO:0000259" key="2">
    <source>
        <dbReference type="PROSITE" id="PS50234"/>
    </source>
</evidence>
<proteinExistence type="predicted"/>
<dbReference type="SUPFAM" id="SSF53300">
    <property type="entry name" value="vWA-like"/>
    <property type="match status" value="1"/>
</dbReference>
<keyword evidence="1" id="KW-0812">Transmembrane</keyword>
<dbReference type="Proteomes" id="UP000234271">
    <property type="component" value="Chromosome"/>
</dbReference>
<protein>
    <submittedName>
        <fullName evidence="3">VWA domain-containing protein</fullName>
    </submittedName>
</protein>
<evidence type="ECO:0000313" key="3">
    <source>
        <dbReference type="EMBL" id="AUI67643.1"/>
    </source>
</evidence>
<gene>
    <name evidence="3" type="ORF">BLE401_02315</name>
</gene>
<keyword evidence="4" id="KW-1185">Reference proteome</keyword>
<keyword evidence="1" id="KW-0472">Membrane</keyword>
<dbReference type="AlphaFoldDB" id="A0A2N9YAZ8"/>
<dbReference type="SMART" id="SM00327">
    <property type="entry name" value="VWA"/>
    <property type="match status" value="1"/>
</dbReference>
<dbReference type="CDD" id="cd01467">
    <property type="entry name" value="vWA_BatA_type"/>
    <property type="match status" value="1"/>
</dbReference>
<dbReference type="RefSeq" id="WP_062149210.1">
    <property type="nucleotide sequence ID" value="NZ_CP012373.2"/>
</dbReference>
<organism evidence="3 4">
    <name type="scientific">Beggiatoa leptomitoformis</name>
    <dbReference type="NCBI Taxonomy" id="288004"/>
    <lineage>
        <taxon>Bacteria</taxon>
        <taxon>Pseudomonadati</taxon>
        <taxon>Pseudomonadota</taxon>
        <taxon>Gammaproteobacteria</taxon>
        <taxon>Thiotrichales</taxon>
        <taxon>Thiotrichaceae</taxon>
        <taxon>Beggiatoa</taxon>
    </lineage>
</organism>
<name>A0A2N9YAZ8_9GAMM</name>
<dbReference type="InterPro" id="IPR033881">
    <property type="entry name" value="vWA_BatA_type"/>
</dbReference>
<dbReference type="InterPro" id="IPR050768">
    <property type="entry name" value="UPF0353/GerABKA_families"/>
</dbReference>
<feature type="domain" description="VWFA" evidence="2">
    <location>
        <begin position="96"/>
        <end position="280"/>
    </location>
</feature>
<evidence type="ECO:0000313" key="4">
    <source>
        <dbReference type="Proteomes" id="UP000234271"/>
    </source>
</evidence>
<keyword evidence="1" id="KW-1133">Transmembrane helix</keyword>
<dbReference type="PROSITE" id="PS50234">
    <property type="entry name" value="VWFA"/>
    <property type="match status" value="1"/>
</dbReference>
<evidence type="ECO:0000256" key="1">
    <source>
        <dbReference type="SAM" id="Phobius"/>
    </source>
</evidence>
<dbReference type="InterPro" id="IPR036465">
    <property type="entry name" value="vWFA_dom_sf"/>
</dbReference>
<accession>A0A2N9YAZ8</accession>
<dbReference type="InterPro" id="IPR002035">
    <property type="entry name" value="VWF_A"/>
</dbReference>
<reference evidence="4" key="1">
    <citation type="submission" date="2016-12" db="EMBL/GenBank/DDBJ databases">
        <title>Complete Genome Sequence of Beggiatoa leptomitiformis D-401.</title>
        <authorList>
            <person name="Fomenkov A."/>
            <person name="Vincze T."/>
            <person name="Grabovich M."/>
            <person name="Anton B.P."/>
            <person name="Dubinina G."/>
            <person name="Orlova M."/>
            <person name="Belousova E."/>
            <person name="Roberts R.J."/>
        </authorList>
    </citation>
    <scope>NUCLEOTIDE SEQUENCE [LARGE SCALE GENOMIC DNA]</scope>
    <source>
        <strain evidence="4">D-401</strain>
    </source>
</reference>
<dbReference type="KEGG" id="blep:AL038_03705"/>
<dbReference type="STRING" id="288004.AL038_03705"/>
<feature type="transmembrane region" description="Helical" evidence="1">
    <location>
        <begin position="6"/>
        <end position="23"/>
    </location>
</feature>
<dbReference type="Pfam" id="PF00092">
    <property type="entry name" value="VWA"/>
    <property type="match status" value="1"/>
</dbReference>
<sequence length="323" mass="36373">MFVFQWVWFIVLLPLPLLLQRFWRYSPENTTQYPYIKLITLKRAQQAFNQSNKLSTSTNQRLRMRLLWLCWLGLVLALMQPQLIEKHVTIQQTGYDLLLAVDLSGSMDNADFFLPTGERINRLQAVKTVLKPFIEKRTGDRIGLILFANQAYLQAPLTLDNLAVADMLARAEIGMAGRDTAIGDAIGLAVKKLRERPAESRVLILLTDGDNNAGILEPQQAATLAKQYDIRVYTVGVGSQENATNSGFNAKSLQEIASSTQGKYYPASDLQALSKVYTDIDTTLHKTTAESRLYLQRTLLYQYPLGLAMLALFGLQGLRLRTE</sequence>
<dbReference type="PANTHER" id="PTHR22550">
    <property type="entry name" value="SPORE GERMINATION PROTEIN"/>
    <property type="match status" value="1"/>
</dbReference>
<feature type="transmembrane region" description="Helical" evidence="1">
    <location>
        <begin position="66"/>
        <end position="84"/>
    </location>
</feature>
<dbReference type="OrthoDB" id="6206554at2"/>
<dbReference type="PANTHER" id="PTHR22550:SF18">
    <property type="entry name" value="VWFA DOMAIN-CONTAINING PROTEIN"/>
    <property type="match status" value="1"/>
</dbReference>